<evidence type="ECO:0000256" key="3">
    <source>
        <dbReference type="ARBA" id="ARBA00022603"/>
    </source>
</evidence>
<evidence type="ECO:0000256" key="11">
    <source>
        <dbReference type="ARBA" id="ARBA00023163"/>
    </source>
</evidence>
<dbReference type="CDD" id="cd02440">
    <property type="entry name" value="AdoMet_MTases"/>
    <property type="match status" value="1"/>
</dbReference>
<dbReference type="Gene3D" id="3.40.50.150">
    <property type="entry name" value="Vaccinia Virus protein VP39"/>
    <property type="match status" value="1"/>
</dbReference>
<evidence type="ECO:0000313" key="16">
    <source>
        <dbReference type="EMBL" id="NXL61368.1"/>
    </source>
</evidence>
<gene>
    <name evidence="16" type="primary">Tfb1m</name>
    <name evidence="16" type="ORF">CHOACU_R08401</name>
</gene>
<accession>A0A7L0U504</accession>
<dbReference type="SUPFAM" id="SSF53335">
    <property type="entry name" value="S-adenosyl-L-methionine-dependent methyltransferases"/>
    <property type="match status" value="1"/>
</dbReference>
<dbReference type="GO" id="GO:0003677">
    <property type="term" value="F:DNA binding"/>
    <property type="evidence" value="ECO:0007669"/>
    <property type="project" value="UniProtKB-KW"/>
</dbReference>
<dbReference type="Gene3D" id="1.10.8.100">
    <property type="entry name" value="Ribosomal RNA adenine dimethylase-like, domain 2"/>
    <property type="match status" value="1"/>
</dbReference>
<dbReference type="InterPro" id="IPR029063">
    <property type="entry name" value="SAM-dependent_MTases_sf"/>
</dbReference>
<keyword evidence="4 13" id="KW-0808">Transferase</keyword>
<dbReference type="EC" id="2.1.1.-" evidence="14"/>
<dbReference type="InterPro" id="IPR020598">
    <property type="entry name" value="rRNA_Ade_methylase_Trfase_N"/>
</dbReference>
<feature type="non-terminal residue" evidence="16">
    <location>
        <position position="1"/>
    </location>
</feature>
<keyword evidence="7" id="KW-0809">Transit peptide</keyword>
<keyword evidence="6 13" id="KW-0694">RNA-binding</keyword>
<keyword evidence="11" id="KW-0804">Transcription</keyword>
<evidence type="ECO:0000256" key="9">
    <source>
        <dbReference type="ARBA" id="ARBA00023125"/>
    </source>
</evidence>
<dbReference type="GO" id="GO:0003723">
    <property type="term" value="F:RNA binding"/>
    <property type="evidence" value="ECO:0007669"/>
    <property type="project" value="UniProtKB-UniRule"/>
</dbReference>
<comment type="similarity">
    <text evidence="12">Belongs to the class I-like SAM-binding methyltransferase superfamily. rRNA adenine N(6)-methyltransferase family. KsgA subfamily.</text>
</comment>
<evidence type="ECO:0000256" key="5">
    <source>
        <dbReference type="ARBA" id="ARBA00022691"/>
    </source>
</evidence>
<keyword evidence="9" id="KW-0238">DNA-binding</keyword>
<evidence type="ECO:0000256" key="14">
    <source>
        <dbReference type="RuleBase" id="RU362106"/>
    </source>
</evidence>
<dbReference type="FunFam" id="3.40.50.150:FF:000109">
    <property type="entry name" value="rRNA adenine N(6)-methyltransferase"/>
    <property type="match status" value="1"/>
</dbReference>
<feature type="binding site" evidence="13">
    <location>
        <position position="87"/>
    </location>
    <ligand>
        <name>S-adenosyl-L-methionine</name>
        <dbReference type="ChEBI" id="CHEBI:59789"/>
    </ligand>
</feature>
<evidence type="ECO:0000256" key="13">
    <source>
        <dbReference type="PROSITE-ProRule" id="PRU01026"/>
    </source>
</evidence>
<keyword evidence="10" id="KW-0496">Mitochondrion</keyword>
<evidence type="ECO:0000256" key="2">
    <source>
        <dbReference type="ARBA" id="ARBA00022552"/>
    </source>
</evidence>
<feature type="binding site" evidence="13">
    <location>
        <position position="113"/>
    </location>
    <ligand>
        <name>S-adenosyl-L-methionine</name>
        <dbReference type="ChEBI" id="CHEBI:59789"/>
    </ligand>
</feature>
<evidence type="ECO:0000259" key="15">
    <source>
        <dbReference type="SMART" id="SM00650"/>
    </source>
</evidence>
<dbReference type="FunFam" id="1.10.8.100:FF:000004">
    <property type="entry name" value="rRNA adenine N(6)-methyltransferase"/>
    <property type="match status" value="1"/>
</dbReference>
<dbReference type="Pfam" id="PF00398">
    <property type="entry name" value="RrnaAD"/>
    <property type="match status" value="1"/>
</dbReference>
<feature type="binding site" evidence="13">
    <location>
        <position position="143"/>
    </location>
    <ligand>
        <name>S-adenosyl-L-methionine</name>
        <dbReference type="ChEBI" id="CHEBI:59789"/>
    </ligand>
</feature>
<dbReference type="Proteomes" id="UP000568556">
    <property type="component" value="Unassembled WGS sequence"/>
</dbReference>
<dbReference type="InterPro" id="IPR011530">
    <property type="entry name" value="rRNA_adenine_dimethylase"/>
</dbReference>
<dbReference type="SMART" id="SM00650">
    <property type="entry name" value="rADc"/>
    <property type="match status" value="1"/>
</dbReference>
<keyword evidence="17" id="KW-1185">Reference proteome</keyword>
<evidence type="ECO:0000256" key="8">
    <source>
        <dbReference type="ARBA" id="ARBA00023015"/>
    </source>
</evidence>
<proteinExistence type="inferred from homology"/>
<dbReference type="InterPro" id="IPR001737">
    <property type="entry name" value="KsgA/Erm"/>
</dbReference>
<dbReference type="GO" id="GO:0005759">
    <property type="term" value="C:mitochondrial matrix"/>
    <property type="evidence" value="ECO:0007669"/>
    <property type="project" value="TreeGrafter"/>
</dbReference>
<name>A0A7L0U504_CHOAC</name>
<comment type="subcellular location">
    <subcellularLocation>
        <location evidence="1">Mitochondrion</location>
    </subcellularLocation>
</comment>
<evidence type="ECO:0000256" key="1">
    <source>
        <dbReference type="ARBA" id="ARBA00004173"/>
    </source>
</evidence>
<evidence type="ECO:0000256" key="7">
    <source>
        <dbReference type="ARBA" id="ARBA00022946"/>
    </source>
</evidence>
<organism evidence="16 17">
    <name type="scientific">Chordeiles acutipennis</name>
    <name type="common">Lesser nighthawk</name>
    <name type="synonym">Caprimulgus acutipennis</name>
    <dbReference type="NCBI Taxonomy" id="118183"/>
    <lineage>
        <taxon>Eukaryota</taxon>
        <taxon>Metazoa</taxon>
        <taxon>Chordata</taxon>
        <taxon>Craniata</taxon>
        <taxon>Vertebrata</taxon>
        <taxon>Euteleostomi</taxon>
        <taxon>Archelosauria</taxon>
        <taxon>Archosauria</taxon>
        <taxon>Dinosauria</taxon>
        <taxon>Saurischia</taxon>
        <taxon>Theropoda</taxon>
        <taxon>Coelurosauria</taxon>
        <taxon>Aves</taxon>
        <taxon>Neognathae</taxon>
        <taxon>Neoaves</taxon>
        <taxon>Strisores</taxon>
        <taxon>Caprimulgiformes</taxon>
        <taxon>Caprimulgidae</taxon>
        <taxon>Chordeilinae</taxon>
        <taxon>Chordeiles</taxon>
    </lineage>
</organism>
<keyword evidence="3 13" id="KW-0489">Methyltransferase</keyword>
<feature type="binding site" evidence="13">
    <location>
        <position position="40"/>
    </location>
    <ligand>
        <name>S-adenosyl-L-methionine</name>
        <dbReference type="ChEBI" id="CHEBI:59789"/>
    </ligand>
</feature>
<keyword evidence="2 14" id="KW-0698">rRNA processing</keyword>
<dbReference type="PROSITE" id="PS51689">
    <property type="entry name" value="SAM_RNA_A_N6_MT"/>
    <property type="match status" value="1"/>
</dbReference>
<evidence type="ECO:0000256" key="4">
    <source>
        <dbReference type="ARBA" id="ARBA00022679"/>
    </source>
</evidence>
<feature type="binding site" evidence="13">
    <location>
        <position position="38"/>
    </location>
    <ligand>
        <name>S-adenosyl-L-methionine</name>
        <dbReference type="ChEBI" id="CHEBI:59789"/>
    </ligand>
</feature>
<dbReference type="GO" id="GO:0000179">
    <property type="term" value="F:rRNA (adenine-N6,N6-)-dimethyltransferase activity"/>
    <property type="evidence" value="ECO:0007669"/>
    <property type="project" value="UniProtKB-UniRule"/>
</dbReference>
<dbReference type="EMBL" id="VXAQ01000389">
    <property type="protein sequence ID" value="NXL61368.1"/>
    <property type="molecule type" value="Genomic_DNA"/>
</dbReference>
<dbReference type="AlphaFoldDB" id="A0A7L0U504"/>
<sequence>FCLMAVPRKAAFHLPPLPTVGEIIKLFRLKAQKQLSQNFLLDLRLTDKIVKQAGDLKNAHVCEVGPGPGGITRSILNAGVEQLLLIEKDPRFIPGLQMLSEAAPGKVRIVHGDILTYKMEKAFPKHLKKNWEDEPPDIHIIGNLPFSVSTPLIIKWLENVSKKDGPFVYGRTQMTLTFQKEVAERLTANPGGKQRSRLSVMSQHLCTVENRFIIPGQAFVPKPEVDVAVVHFTPLVQPKIQQPFELVEKVVQSVFHFRRKYCFRGLETLFPESGRLKRTEQLMMTANVDPTLRPFQLSMSQFRSLCDAYRKMCDEDPGLFVYNYREELKQKKKMRKIIKSTSEPEQTEEENHL</sequence>
<feature type="non-terminal residue" evidence="16">
    <location>
        <position position="353"/>
    </location>
</feature>
<dbReference type="NCBIfam" id="TIGR00755">
    <property type="entry name" value="ksgA"/>
    <property type="match status" value="1"/>
</dbReference>
<dbReference type="PANTHER" id="PTHR11727">
    <property type="entry name" value="DIMETHYLADENOSINE TRANSFERASE"/>
    <property type="match status" value="1"/>
</dbReference>
<dbReference type="HAMAP" id="MF_00607">
    <property type="entry name" value="16SrRNA_methyltr_A"/>
    <property type="match status" value="1"/>
</dbReference>
<evidence type="ECO:0000256" key="10">
    <source>
        <dbReference type="ARBA" id="ARBA00023128"/>
    </source>
</evidence>
<feature type="domain" description="Ribosomal RNA adenine methylase transferase N-terminal" evidence="15">
    <location>
        <begin position="45"/>
        <end position="236"/>
    </location>
</feature>
<comment type="caution">
    <text evidence="16">The sequence shown here is derived from an EMBL/GenBank/DDBJ whole genome shotgun (WGS) entry which is preliminary data.</text>
</comment>
<dbReference type="GO" id="GO:0034246">
    <property type="term" value="F:mitochondrial transcription factor activity"/>
    <property type="evidence" value="ECO:0007669"/>
    <property type="project" value="TreeGrafter"/>
</dbReference>
<protein>
    <recommendedName>
        <fullName evidence="14">rRNA adenine N(6)-methyltransferase</fullName>
        <ecNumber evidence="14">2.1.1.-</ecNumber>
    </recommendedName>
</protein>
<evidence type="ECO:0000313" key="17">
    <source>
        <dbReference type="Proteomes" id="UP000568556"/>
    </source>
</evidence>
<dbReference type="GO" id="GO:0006391">
    <property type="term" value="P:transcription initiation at mitochondrial promoter"/>
    <property type="evidence" value="ECO:0007669"/>
    <property type="project" value="TreeGrafter"/>
</dbReference>
<dbReference type="GO" id="GO:1904047">
    <property type="term" value="F:S-adenosyl-L-methionine binding"/>
    <property type="evidence" value="ECO:0007669"/>
    <property type="project" value="UniProtKB-ARBA"/>
</dbReference>
<dbReference type="OrthoDB" id="16079at2759"/>
<reference evidence="16 17" key="1">
    <citation type="submission" date="2019-09" db="EMBL/GenBank/DDBJ databases">
        <title>Bird 10,000 Genomes (B10K) Project - Family phase.</title>
        <authorList>
            <person name="Zhang G."/>
        </authorList>
    </citation>
    <scope>NUCLEOTIDE SEQUENCE [LARGE SCALE GENOMIC DNA]</scope>
    <source>
        <strain evidence="16">B10K-DU-008-62</strain>
        <tissue evidence="16">Mixed tissue sample</tissue>
    </source>
</reference>
<feature type="binding site" evidence="13">
    <location>
        <position position="65"/>
    </location>
    <ligand>
        <name>S-adenosyl-L-methionine</name>
        <dbReference type="ChEBI" id="CHEBI:59789"/>
    </ligand>
</feature>
<dbReference type="PANTHER" id="PTHR11727:SF17">
    <property type="entry name" value="DIMETHYLADENOSINE TRANSFERASE 1, MITOCHONDRIAL"/>
    <property type="match status" value="1"/>
</dbReference>
<keyword evidence="8" id="KW-0805">Transcription regulation</keyword>
<evidence type="ECO:0000256" key="12">
    <source>
        <dbReference type="ARBA" id="ARBA00061148"/>
    </source>
</evidence>
<dbReference type="InterPro" id="IPR023165">
    <property type="entry name" value="rRNA_Ade_diMease-like_C"/>
</dbReference>
<keyword evidence="5 13" id="KW-0949">S-adenosyl-L-methionine</keyword>
<evidence type="ECO:0000256" key="6">
    <source>
        <dbReference type="ARBA" id="ARBA00022884"/>
    </source>
</evidence>